<sequence>MGTKVFINKTGRDLSIQLEVRKGDRPGRTLKYQSFSLTSGQSQRITYSGPDNPYLDGISVNTVADGSLIAEQQFVFNRGSELDNQFNTHDTVIFGWQNDSIVLSFANTWTVPHWNAELLPHGSWMDRSIDR</sequence>
<name>A0A6H1U422_9CYAN</name>
<evidence type="ECO:0000313" key="1">
    <source>
        <dbReference type="EMBL" id="QIZ73395.1"/>
    </source>
</evidence>
<keyword evidence="2" id="KW-1185">Reference proteome</keyword>
<dbReference type="Proteomes" id="UP000500857">
    <property type="component" value="Chromosome"/>
</dbReference>
<reference evidence="1 2" key="1">
    <citation type="submission" date="2020-04" db="EMBL/GenBank/DDBJ databases">
        <authorList>
            <person name="Basu S."/>
            <person name="Maruthanayagam V."/>
            <person name="Chakraborty S."/>
            <person name="Pramanik A."/>
            <person name="Mukherjee J."/>
            <person name="Brink B."/>
        </authorList>
    </citation>
    <scope>NUCLEOTIDE SEQUENCE [LARGE SCALE GENOMIC DNA]</scope>
    <source>
        <strain evidence="1 2">AP17</strain>
    </source>
</reference>
<gene>
    <name evidence="1" type="ORF">HCG48_24635</name>
</gene>
<dbReference type="RefSeq" id="WP_168571541.1">
    <property type="nucleotide sequence ID" value="NZ_CP051167.1"/>
</dbReference>
<dbReference type="EMBL" id="CP051167">
    <property type="protein sequence ID" value="QIZ73395.1"/>
    <property type="molecule type" value="Genomic_DNA"/>
</dbReference>
<evidence type="ECO:0000313" key="2">
    <source>
        <dbReference type="Proteomes" id="UP000500857"/>
    </source>
</evidence>
<proteinExistence type="predicted"/>
<dbReference type="KEGG" id="oxy:HCG48_24635"/>
<protein>
    <submittedName>
        <fullName evidence="1">Uncharacterized protein</fullName>
    </submittedName>
</protein>
<organism evidence="1 2">
    <name type="scientific">Oxynema aestuarii AP17</name>
    <dbReference type="NCBI Taxonomy" id="2064643"/>
    <lineage>
        <taxon>Bacteria</taxon>
        <taxon>Bacillati</taxon>
        <taxon>Cyanobacteriota</taxon>
        <taxon>Cyanophyceae</taxon>
        <taxon>Oscillatoriophycideae</taxon>
        <taxon>Oscillatoriales</taxon>
        <taxon>Oscillatoriaceae</taxon>
        <taxon>Oxynema</taxon>
        <taxon>Oxynema aestuarii</taxon>
    </lineage>
</organism>
<accession>A0A6H1U422</accession>
<dbReference type="AlphaFoldDB" id="A0A6H1U422"/>